<dbReference type="Gene3D" id="3.40.630.30">
    <property type="match status" value="1"/>
</dbReference>
<reference evidence="2" key="1">
    <citation type="submission" date="2020-10" db="EMBL/GenBank/DDBJ databases">
        <authorList>
            <person name="Gilroy R."/>
        </authorList>
    </citation>
    <scope>NUCLEOTIDE SEQUENCE</scope>
    <source>
        <strain evidence="2">13361</strain>
    </source>
</reference>
<dbReference type="EMBL" id="DVFK01000096">
    <property type="protein sequence ID" value="HIQ68241.1"/>
    <property type="molecule type" value="Genomic_DNA"/>
</dbReference>
<dbReference type="InterPro" id="IPR000182">
    <property type="entry name" value="GNAT_dom"/>
</dbReference>
<reference evidence="2" key="2">
    <citation type="journal article" date="2021" name="PeerJ">
        <title>Extensive microbial diversity within the chicken gut microbiome revealed by metagenomics and culture.</title>
        <authorList>
            <person name="Gilroy R."/>
            <person name="Ravi A."/>
            <person name="Getino M."/>
            <person name="Pursley I."/>
            <person name="Horton D.L."/>
            <person name="Alikhan N.F."/>
            <person name="Baker D."/>
            <person name="Gharbi K."/>
            <person name="Hall N."/>
            <person name="Watson M."/>
            <person name="Adriaenssens E.M."/>
            <person name="Foster-Nyarko E."/>
            <person name="Jarju S."/>
            <person name="Secka A."/>
            <person name="Antonio M."/>
            <person name="Oren A."/>
            <person name="Chaudhuri R.R."/>
            <person name="La Ragione R."/>
            <person name="Hildebrand F."/>
            <person name="Pallen M.J."/>
        </authorList>
    </citation>
    <scope>NUCLEOTIDE SEQUENCE</scope>
    <source>
        <strain evidence="2">13361</strain>
    </source>
</reference>
<proteinExistence type="predicted"/>
<evidence type="ECO:0000313" key="2">
    <source>
        <dbReference type="EMBL" id="HIQ68241.1"/>
    </source>
</evidence>
<organism evidence="2 3">
    <name type="scientific">Candidatus Faecousia excrementigallinarum</name>
    <dbReference type="NCBI Taxonomy" id="2840806"/>
    <lineage>
        <taxon>Bacteria</taxon>
        <taxon>Bacillati</taxon>
        <taxon>Bacillota</taxon>
        <taxon>Clostridia</taxon>
        <taxon>Eubacteriales</taxon>
        <taxon>Oscillospiraceae</taxon>
        <taxon>Faecousia</taxon>
    </lineage>
</organism>
<evidence type="ECO:0000259" key="1">
    <source>
        <dbReference type="PROSITE" id="PS51186"/>
    </source>
</evidence>
<protein>
    <submittedName>
        <fullName evidence="2">GNAT family N-acetyltransferase</fullName>
    </submittedName>
</protein>
<gene>
    <name evidence="2" type="ORF">IAB74_07020</name>
</gene>
<dbReference type="Proteomes" id="UP000886796">
    <property type="component" value="Unassembled WGS sequence"/>
</dbReference>
<dbReference type="AlphaFoldDB" id="A0A9D1CLZ6"/>
<feature type="domain" description="N-acetyltransferase" evidence="1">
    <location>
        <begin position="1"/>
        <end position="161"/>
    </location>
</feature>
<accession>A0A9D1CLZ6</accession>
<sequence length="161" mass="18387">MIKQATELDIPAILALYKQARTFMQEHGNPNQWKDDYPREDLILADIHQGNCYVYKENGGILGVFSFFLQPDPTYAHIYQGKWCNDAPYGVVHRLAVSAHGKGIAGACLEYAFSQCHNLRIDTHRDNLPMQRLLKKQGFHSCGIIFLENGDERLAYQKTTE</sequence>
<evidence type="ECO:0000313" key="3">
    <source>
        <dbReference type="Proteomes" id="UP000886796"/>
    </source>
</evidence>
<dbReference type="InterPro" id="IPR016181">
    <property type="entry name" value="Acyl_CoA_acyltransferase"/>
</dbReference>
<dbReference type="GO" id="GO:0016747">
    <property type="term" value="F:acyltransferase activity, transferring groups other than amino-acyl groups"/>
    <property type="evidence" value="ECO:0007669"/>
    <property type="project" value="InterPro"/>
</dbReference>
<dbReference type="Pfam" id="PF00583">
    <property type="entry name" value="Acetyltransf_1"/>
    <property type="match status" value="1"/>
</dbReference>
<comment type="caution">
    <text evidence="2">The sequence shown here is derived from an EMBL/GenBank/DDBJ whole genome shotgun (WGS) entry which is preliminary data.</text>
</comment>
<dbReference type="SUPFAM" id="SSF55729">
    <property type="entry name" value="Acyl-CoA N-acyltransferases (Nat)"/>
    <property type="match status" value="1"/>
</dbReference>
<dbReference type="PROSITE" id="PS51186">
    <property type="entry name" value="GNAT"/>
    <property type="match status" value="1"/>
</dbReference>
<name>A0A9D1CLZ6_9FIRM</name>